<dbReference type="PROSITE" id="PS51257">
    <property type="entry name" value="PROKAR_LIPOPROTEIN"/>
    <property type="match status" value="1"/>
</dbReference>
<reference evidence="1" key="1">
    <citation type="submission" date="2024-05" db="EMBL/GenBank/DDBJ databases">
        <title>Pontimicrobium maritimus sp. nov., isolated form sea water.</title>
        <authorList>
            <person name="Muhammad N."/>
            <person name="Vuong T.Q."/>
            <person name="Han H.L."/>
            <person name="Kim S.-G."/>
        </authorList>
    </citation>
    <scope>NUCLEOTIDE SEQUENCE</scope>
    <source>
        <strain evidence="1">SW4</strain>
    </source>
</reference>
<protein>
    <submittedName>
        <fullName evidence="1">Uncharacterized protein</fullName>
    </submittedName>
</protein>
<dbReference type="AlphaFoldDB" id="A0AAU7BRQ0"/>
<evidence type="ECO:0000313" key="1">
    <source>
        <dbReference type="EMBL" id="XBG60837.1"/>
    </source>
</evidence>
<proteinExistence type="predicted"/>
<organism evidence="1">
    <name type="scientific">Pontimicrobium sp. SW4</name>
    <dbReference type="NCBI Taxonomy" id="3153519"/>
    <lineage>
        <taxon>Bacteria</taxon>
        <taxon>Pseudomonadati</taxon>
        <taxon>Bacteroidota</taxon>
        <taxon>Flavobacteriia</taxon>
        <taxon>Flavobacteriales</taxon>
        <taxon>Flavobacteriaceae</taxon>
        <taxon>Pontimicrobium</taxon>
    </lineage>
</organism>
<accession>A0AAU7BRQ0</accession>
<dbReference type="RefSeq" id="WP_347923066.1">
    <property type="nucleotide sequence ID" value="NZ_CP157199.1"/>
</dbReference>
<sequence length="146" mass="16768">MKTQILTFIVFAFLFSSCKNGENKRSNETLTNIDLSELRLDNGNKWIVNLETHDGLKNMDAIIKNFKSKTSKEYIVLGETLSKETSVIIKKCSMKGEPHDQLHVVLVPMLDEISTLKETNVNIEAKQVSVEKLDYLIKKYFEHFSL</sequence>
<dbReference type="EMBL" id="CP157199">
    <property type="protein sequence ID" value="XBG60837.1"/>
    <property type="molecule type" value="Genomic_DNA"/>
</dbReference>
<gene>
    <name evidence="1" type="ORF">ABGB03_13325</name>
</gene>
<name>A0AAU7BRQ0_9FLAO</name>